<evidence type="ECO:0000313" key="1">
    <source>
        <dbReference type="EMBL" id="KGN39883.1"/>
    </source>
</evidence>
<name>A0A0A0JRT0_9MICO</name>
<comment type="caution">
    <text evidence="1">The sequence shown here is derived from an EMBL/GenBank/DDBJ whole genome shotgun (WGS) entry which is preliminary data.</text>
</comment>
<proteinExistence type="predicted"/>
<evidence type="ECO:0000313" key="2">
    <source>
        <dbReference type="Proteomes" id="UP000030013"/>
    </source>
</evidence>
<accession>A0A0A0JRT0</accession>
<dbReference type="Proteomes" id="UP000030013">
    <property type="component" value="Unassembled WGS sequence"/>
</dbReference>
<dbReference type="AlphaFoldDB" id="A0A0A0JRT0"/>
<keyword evidence="2" id="KW-1185">Reference proteome</keyword>
<gene>
    <name evidence="1" type="ORF">N801_18190</name>
</gene>
<organism evidence="1 2">
    <name type="scientific">Knoellia aerolata DSM 18566</name>
    <dbReference type="NCBI Taxonomy" id="1385519"/>
    <lineage>
        <taxon>Bacteria</taxon>
        <taxon>Bacillati</taxon>
        <taxon>Actinomycetota</taxon>
        <taxon>Actinomycetes</taxon>
        <taxon>Micrococcales</taxon>
        <taxon>Intrasporangiaceae</taxon>
        <taxon>Knoellia</taxon>
    </lineage>
</organism>
<reference evidence="1 2" key="1">
    <citation type="submission" date="2013-08" db="EMBL/GenBank/DDBJ databases">
        <title>The genome sequence of Knoellia aerolata.</title>
        <authorList>
            <person name="Zhu W."/>
            <person name="Wang G."/>
        </authorList>
    </citation>
    <scope>NUCLEOTIDE SEQUENCE [LARGE SCALE GENOMIC DNA]</scope>
    <source>
        <strain evidence="1 2">DSM 18566</strain>
    </source>
</reference>
<sequence>MRLRAILSSPMGDSEGDCLDSVRVTLQSPLGDRRILDSEGQLIPLAPAER</sequence>
<dbReference type="EMBL" id="AVPL01000065">
    <property type="protein sequence ID" value="KGN39883.1"/>
    <property type="molecule type" value="Genomic_DNA"/>
</dbReference>
<protein>
    <submittedName>
        <fullName evidence="1">Uncharacterized protein</fullName>
    </submittedName>
</protein>